<dbReference type="SUPFAM" id="SSF46689">
    <property type="entry name" value="Homeodomain-like"/>
    <property type="match status" value="1"/>
</dbReference>
<dbReference type="GO" id="GO:0004355">
    <property type="term" value="F:glutamate synthase (NADPH) activity"/>
    <property type="evidence" value="ECO:0007669"/>
    <property type="project" value="UniProtKB-EC"/>
</dbReference>
<dbReference type="Proteomes" id="UP000195787">
    <property type="component" value="Unassembled WGS sequence"/>
</dbReference>
<gene>
    <name evidence="1" type="ORF">CZ674_10985</name>
</gene>
<evidence type="ECO:0000313" key="2">
    <source>
        <dbReference type="Proteomes" id="UP000195787"/>
    </source>
</evidence>
<accession>A0A1R4GCU2</accession>
<dbReference type="EMBL" id="FUHU01000043">
    <property type="protein sequence ID" value="SJM66024.1"/>
    <property type="molecule type" value="Genomic_DNA"/>
</dbReference>
<dbReference type="OrthoDB" id="5242433at2"/>
<dbReference type="InterPro" id="IPR036271">
    <property type="entry name" value="Tet_transcr_reg_TetR-rel_C_sf"/>
</dbReference>
<dbReference type="InterPro" id="IPR009057">
    <property type="entry name" value="Homeodomain-like_sf"/>
</dbReference>
<sequence>MSTRMRSADRRRLLAQATRDIILTEGEKAATVRAITGRAGMPLSSFHYVYESREEAVREVWPLLRADDSFFAVPELPEGTTMEDVIIGMVTSWFRGTAAEPLKELGELELFVHSIRTEELRALPAEFQSTYEELVIGALENAMEQLGVTALIPMRSLARMVLIVTDGASKGMLVNADAIQPDELIPPLFSGFNRFFAAVDPA</sequence>
<dbReference type="AlphaFoldDB" id="A0A1R4GCU2"/>
<dbReference type="GeneID" id="303173736"/>
<dbReference type="EC" id="1.4.1.13" evidence="1"/>
<reference evidence="1 2" key="1">
    <citation type="submission" date="2017-02" db="EMBL/GenBank/DDBJ databases">
        <authorList>
            <person name="Peterson S.W."/>
        </authorList>
    </citation>
    <scope>NUCLEOTIDE SEQUENCE [LARGE SCALE GENOMIC DNA]</scope>
    <source>
        <strain evidence="1 2">LMG 22410</strain>
    </source>
</reference>
<dbReference type="SUPFAM" id="SSF48498">
    <property type="entry name" value="Tetracyclin repressor-like, C-terminal domain"/>
    <property type="match status" value="1"/>
</dbReference>
<dbReference type="Gene3D" id="1.10.357.10">
    <property type="entry name" value="Tetracycline Repressor, domain 2"/>
    <property type="match status" value="1"/>
</dbReference>
<proteinExistence type="predicted"/>
<protein>
    <submittedName>
        <fullName evidence="1">Glutamate synthase [NADPH] large chain</fullName>
        <ecNumber evidence="1">1.4.1.13</ecNumber>
    </submittedName>
</protein>
<keyword evidence="1" id="KW-0560">Oxidoreductase</keyword>
<name>A0A1R4GCU2_9MICO</name>
<keyword evidence="2" id="KW-1185">Reference proteome</keyword>
<dbReference type="RefSeq" id="WP_143244728.1">
    <property type="nucleotide sequence ID" value="NZ_FUHU01000043.1"/>
</dbReference>
<evidence type="ECO:0000313" key="1">
    <source>
        <dbReference type="EMBL" id="SJM66024.1"/>
    </source>
</evidence>
<organism evidence="1 2">
    <name type="scientific">Agrococcus casei LMG 22410</name>
    <dbReference type="NCBI Taxonomy" id="1255656"/>
    <lineage>
        <taxon>Bacteria</taxon>
        <taxon>Bacillati</taxon>
        <taxon>Actinomycetota</taxon>
        <taxon>Actinomycetes</taxon>
        <taxon>Micrococcales</taxon>
        <taxon>Microbacteriaceae</taxon>
        <taxon>Agrococcus</taxon>
    </lineage>
</organism>